<gene>
    <name evidence="2" type="ORF">ERS008198_00497</name>
    <name evidence="1" type="ORF">ERS008207_00109</name>
</gene>
<dbReference type="EMBL" id="CQPA01000002">
    <property type="protein sequence ID" value="CNT63861.1"/>
    <property type="molecule type" value="Genomic_DNA"/>
</dbReference>
<proteinExistence type="predicted"/>
<evidence type="ECO:0000313" key="3">
    <source>
        <dbReference type="Proteomes" id="UP000041314"/>
    </source>
</evidence>
<evidence type="ECO:0000313" key="4">
    <source>
        <dbReference type="Proteomes" id="UP000042394"/>
    </source>
</evidence>
<dbReference type="EMBL" id="CQPD01000001">
    <property type="protein sequence ID" value="CNT57150.1"/>
    <property type="molecule type" value="Genomic_DNA"/>
</dbReference>
<name>A0A655BLK5_SALET</name>
<evidence type="ECO:0000313" key="1">
    <source>
        <dbReference type="EMBL" id="CNT57150.1"/>
    </source>
</evidence>
<dbReference type="Proteomes" id="UP000041314">
    <property type="component" value="Unassembled WGS sequence"/>
</dbReference>
<dbReference type="AlphaFoldDB" id="A0A655BLK5"/>
<protein>
    <submittedName>
        <fullName evidence="1">Uncharacterized protein</fullName>
    </submittedName>
</protein>
<evidence type="ECO:0000313" key="2">
    <source>
        <dbReference type="EMBL" id="CNT63861.1"/>
    </source>
</evidence>
<sequence length="97" mass="10994">MLALINPYYSSDKSAHVRLIQSGDIQVYGYCNGNMYNRLVSDKSARDALRADLGLCTLIGALFLKQFAEYRINILLIANMLHGEVIERRLQMFILAP</sequence>
<reference evidence="3 4" key="1">
    <citation type="submission" date="2015-03" db="EMBL/GenBank/DDBJ databases">
        <authorList>
            <consortium name="Pathogen Informatics"/>
        </authorList>
    </citation>
    <scope>NUCLEOTIDE SEQUENCE [LARGE SCALE GENOMIC DNA]</scope>
    <source>
        <strain evidence="2 3">A1104</strain>
        <strain evidence="1 4">D4891</strain>
    </source>
</reference>
<dbReference type="Proteomes" id="UP000042394">
    <property type="component" value="Unassembled WGS sequence"/>
</dbReference>
<organism evidence="1 4">
    <name type="scientific">Salmonella enterica subsp. enterica serovar Bovismorbificans</name>
    <dbReference type="NCBI Taxonomy" id="58097"/>
    <lineage>
        <taxon>Bacteria</taxon>
        <taxon>Pseudomonadati</taxon>
        <taxon>Pseudomonadota</taxon>
        <taxon>Gammaproteobacteria</taxon>
        <taxon>Enterobacterales</taxon>
        <taxon>Enterobacteriaceae</taxon>
        <taxon>Salmonella</taxon>
    </lineage>
</organism>
<accession>A0A655BLK5</accession>